<dbReference type="Proteomes" id="UP001165430">
    <property type="component" value="Unassembled WGS sequence"/>
</dbReference>
<reference evidence="2" key="1">
    <citation type="submission" date="2022-03" db="EMBL/GenBank/DDBJ databases">
        <title>De novo assembled genomes of Belliella spp. (Cyclobacteriaceae) strains.</title>
        <authorList>
            <person name="Szabo A."/>
            <person name="Korponai K."/>
            <person name="Felfoldi T."/>
        </authorList>
    </citation>
    <scope>NUCLEOTIDE SEQUENCE</scope>
    <source>
        <strain evidence="2">DSM 111903</strain>
    </source>
</reference>
<name>A0ABS9VCU3_9BACT</name>
<organism evidence="2 3">
    <name type="scientific">Belliella alkalica</name>
    <dbReference type="NCBI Taxonomy" id="1730871"/>
    <lineage>
        <taxon>Bacteria</taxon>
        <taxon>Pseudomonadati</taxon>
        <taxon>Bacteroidota</taxon>
        <taxon>Cytophagia</taxon>
        <taxon>Cytophagales</taxon>
        <taxon>Cyclobacteriaceae</taxon>
        <taxon>Belliella</taxon>
    </lineage>
</organism>
<feature type="transmembrane region" description="Helical" evidence="1">
    <location>
        <begin position="100"/>
        <end position="117"/>
    </location>
</feature>
<evidence type="ECO:0000313" key="3">
    <source>
        <dbReference type="Proteomes" id="UP001165430"/>
    </source>
</evidence>
<gene>
    <name evidence="2" type="ORF">MM213_12220</name>
</gene>
<comment type="caution">
    <text evidence="2">The sequence shown here is derived from an EMBL/GenBank/DDBJ whole genome shotgun (WGS) entry which is preliminary data.</text>
</comment>
<keyword evidence="1" id="KW-0812">Transmembrane</keyword>
<accession>A0ABS9VCU3</accession>
<dbReference type="RefSeq" id="WP_241412653.1">
    <property type="nucleotide sequence ID" value="NZ_JAKZGO010000009.1"/>
</dbReference>
<sequence length="152" mass="17335">MSTEAFDQRVIEFKMYIDQKAAGYRKRQIQQYEIEILKRLPEKIGKAIPASNGEYWMSQFEDIAKKLPGPTENGTPYVKAKNNLLRELNKKYKLQRKGQWTTIMMPVFMSAIGTPIGMSTENLGLWLPMGMAIGAAIGIFIDKRAEKKGFVL</sequence>
<proteinExistence type="predicted"/>
<evidence type="ECO:0000313" key="2">
    <source>
        <dbReference type="EMBL" id="MCH7414258.1"/>
    </source>
</evidence>
<dbReference type="EMBL" id="JAKZGO010000009">
    <property type="protein sequence ID" value="MCH7414258.1"/>
    <property type="molecule type" value="Genomic_DNA"/>
</dbReference>
<keyword evidence="3" id="KW-1185">Reference proteome</keyword>
<protein>
    <submittedName>
        <fullName evidence="2">Uncharacterized protein</fullName>
    </submittedName>
</protein>
<feature type="transmembrane region" description="Helical" evidence="1">
    <location>
        <begin position="123"/>
        <end position="141"/>
    </location>
</feature>
<evidence type="ECO:0000256" key="1">
    <source>
        <dbReference type="SAM" id="Phobius"/>
    </source>
</evidence>
<keyword evidence="1" id="KW-1133">Transmembrane helix</keyword>
<keyword evidence="1" id="KW-0472">Membrane</keyword>